<feature type="transmembrane region" description="Helical" evidence="1">
    <location>
        <begin position="83"/>
        <end position="101"/>
    </location>
</feature>
<feature type="transmembrane region" description="Helical" evidence="1">
    <location>
        <begin position="356"/>
        <end position="378"/>
    </location>
</feature>
<feature type="transmembrane region" description="Helical" evidence="1">
    <location>
        <begin position="53"/>
        <end position="71"/>
    </location>
</feature>
<feature type="transmembrane region" description="Helical" evidence="1">
    <location>
        <begin position="477"/>
        <end position="493"/>
    </location>
</feature>
<feature type="transmembrane region" description="Helical" evidence="1">
    <location>
        <begin position="25"/>
        <end position="47"/>
    </location>
</feature>
<gene>
    <name evidence="2" type="ORF">AC478_02180</name>
</gene>
<feature type="transmembrane region" description="Helical" evidence="1">
    <location>
        <begin position="107"/>
        <end position="126"/>
    </location>
</feature>
<protein>
    <recommendedName>
        <fullName evidence="4">Glycosyltransferase RgtA/B/C/D-like domain-containing protein</fullName>
    </recommendedName>
</protein>
<feature type="transmembrane region" description="Helical" evidence="1">
    <location>
        <begin position="229"/>
        <end position="252"/>
    </location>
</feature>
<evidence type="ECO:0008006" key="4">
    <source>
        <dbReference type="Google" id="ProtNLM"/>
    </source>
</evidence>
<dbReference type="InterPro" id="IPR046671">
    <property type="entry name" value="DUF6541"/>
</dbReference>
<name>A0A0M0BTV8_9ARCH</name>
<keyword evidence="1" id="KW-0472">Membrane</keyword>
<reference evidence="3" key="1">
    <citation type="submission" date="2015-06" db="EMBL/GenBank/DDBJ databases">
        <title>New insights into the roles of widespread benthic archaea in carbon and nitrogen cycling.</title>
        <authorList>
            <person name="Lazar C.S."/>
            <person name="Baker B.J."/>
            <person name="Seitz K.W."/>
            <person name="Hyde A.S."/>
            <person name="Dick G.J."/>
            <person name="Hinrichs K.-U."/>
            <person name="Teske A.P."/>
        </authorList>
    </citation>
    <scope>NUCLEOTIDE SEQUENCE [LARGE SCALE GENOMIC DNA]</scope>
</reference>
<dbReference type="Proteomes" id="UP000054016">
    <property type="component" value="Unassembled WGS sequence"/>
</dbReference>
<feature type="transmembrane region" description="Helical" evidence="1">
    <location>
        <begin position="285"/>
        <end position="304"/>
    </location>
</feature>
<dbReference type="EMBL" id="LFWV01000024">
    <property type="protein sequence ID" value="KON31790.1"/>
    <property type="molecule type" value="Genomic_DNA"/>
</dbReference>
<keyword evidence="1" id="KW-1133">Transmembrane helix</keyword>
<accession>A0A0M0BTV8</accession>
<feature type="transmembrane region" description="Helical" evidence="1">
    <location>
        <begin position="146"/>
        <end position="165"/>
    </location>
</feature>
<feature type="transmembrane region" description="Helical" evidence="1">
    <location>
        <begin position="333"/>
        <end position="349"/>
    </location>
</feature>
<feature type="transmembrane region" description="Helical" evidence="1">
    <location>
        <begin position="440"/>
        <end position="457"/>
    </location>
</feature>
<feature type="transmembrane region" description="Helical" evidence="1">
    <location>
        <begin position="413"/>
        <end position="433"/>
    </location>
</feature>
<evidence type="ECO:0000256" key="1">
    <source>
        <dbReference type="SAM" id="Phobius"/>
    </source>
</evidence>
<dbReference type="Pfam" id="PF20176">
    <property type="entry name" value="DUF6541"/>
    <property type="match status" value="1"/>
</dbReference>
<dbReference type="PATRIC" id="fig|1685125.3.peg.495"/>
<evidence type="ECO:0000313" key="3">
    <source>
        <dbReference type="Proteomes" id="UP000054016"/>
    </source>
</evidence>
<feature type="transmembrane region" description="Helical" evidence="1">
    <location>
        <begin position="514"/>
        <end position="533"/>
    </location>
</feature>
<sequence>MLTINLKQIAEAFSMHLRYKQLPKVTPLFVGFFIGFVIFLLGGVYALSLIGSILFVLFLPGFSILQVAVSASSREFDFVEKLILSPIIGISFTSLIALYLSLLNIPINQLTVIVSTLSVSIPLLAYSWKQGGLKKTSFKLSTPLSAYFILLLLMVISIILILIPLPTNGLLFPMGDDPATSTFAATLIAEQGKIPQSWAPYYPEQTAFTFPPGYPSVIAFLYLLDPLEIMPVLVALFSGFFAIIHGAIFVLTRRVFNDYRIALCSAAFSALLSVGFYQMINTGRFPALVGIALTLNLLLFSYLYSITGKRKLLLVAGVTLASLFMVYSVAFVTAALFVILFFLFSLIFFKNRKKSLLGVAAITSIGLVFSLPWVFTIVSRLTVQVPPREYEALLSWFSKYSIQNEMGFANNLFMYYGYWLLLFGIIGSLIILIRKRRCSFLLAWFLSIVLLMVNEVVKIQFPGWFYLQAGSFLNPTLSLPLSVLAGIGFVKVYDFIKNHFQNSSRKFIKNKTRLVLTAILFLFTFSLGTIIVLQNPEISRDFSFLQVNRFSTADYNAMMWISNNTPKEVVIFNDHWVGTAGTWIPVVSHRRILMPLLSISEVGWTDKMFTREDESVIIASDPNSKEALDILQKYQTSYIYLSDKYSGQVEEIRKSYNVSLFLQSSHYELAFNEENAWIIRVIY</sequence>
<keyword evidence="1" id="KW-0812">Transmembrane</keyword>
<organism evidence="2 3">
    <name type="scientific">miscellaneous Crenarchaeota group-1 archaeon SG8-32-3</name>
    <dbReference type="NCBI Taxonomy" id="1685125"/>
    <lineage>
        <taxon>Archaea</taxon>
        <taxon>Candidatus Bathyarchaeota</taxon>
        <taxon>MCG-1</taxon>
    </lineage>
</organism>
<proteinExistence type="predicted"/>
<evidence type="ECO:0000313" key="2">
    <source>
        <dbReference type="EMBL" id="KON31790.1"/>
    </source>
</evidence>
<comment type="caution">
    <text evidence="2">The sequence shown here is derived from an EMBL/GenBank/DDBJ whole genome shotgun (WGS) entry which is preliminary data.</text>
</comment>
<dbReference type="AlphaFoldDB" id="A0A0M0BTV8"/>